<accession>A0AAD7H349</accession>
<dbReference type="EMBL" id="JARKIE010000001">
    <property type="protein sequence ID" value="KAJ7710483.1"/>
    <property type="molecule type" value="Genomic_DNA"/>
</dbReference>
<name>A0AAD7H349_MYCRO</name>
<evidence type="ECO:0000313" key="2">
    <source>
        <dbReference type="Proteomes" id="UP001221757"/>
    </source>
</evidence>
<dbReference type="AlphaFoldDB" id="A0AAD7H349"/>
<organism evidence="1 2">
    <name type="scientific">Mycena rosella</name>
    <name type="common">Pink bonnet</name>
    <name type="synonym">Agaricus rosellus</name>
    <dbReference type="NCBI Taxonomy" id="1033263"/>
    <lineage>
        <taxon>Eukaryota</taxon>
        <taxon>Fungi</taxon>
        <taxon>Dikarya</taxon>
        <taxon>Basidiomycota</taxon>
        <taxon>Agaricomycotina</taxon>
        <taxon>Agaricomycetes</taxon>
        <taxon>Agaricomycetidae</taxon>
        <taxon>Agaricales</taxon>
        <taxon>Marasmiineae</taxon>
        <taxon>Mycenaceae</taxon>
        <taxon>Mycena</taxon>
    </lineage>
</organism>
<gene>
    <name evidence="1" type="ORF">B0H17DRAFT_1190219</name>
</gene>
<reference evidence="1" key="1">
    <citation type="submission" date="2023-03" db="EMBL/GenBank/DDBJ databases">
        <title>Massive genome expansion in bonnet fungi (Mycena s.s.) driven by repeated elements and novel gene families across ecological guilds.</title>
        <authorList>
            <consortium name="Lawrence Berkeley National Laboratory"/>
            <person name="Harder C.B."/>
            <person name="Miyauchi S."/>
            <person name="Viragh M."/>
            <person name="Kuo A."/>
            <person name="Thoen E."/>
            <person name="Andreopoulos B."/>
            <person name="Lu D."/>
            <person name="Skrede I."/>
            <person name="Drula E."/>
            <person name="Henrissat B."/>
            <person name="Morin E."/>
            <person name="Kohler A."/>
            <person name="Barry K."/>
            <person name="LaButti K."/>
            <person name="Morin E."/>
            <person name="Salamov A."/>
            <person name="Lipzen A."/>
            <person name="Mereny Z."/>
            <person name="Hegedus B."/>
            <person name="Baldrian P."/>
            <person name="Stursova M."/>
            <person name="Weitz H."/>
            <person name="Taylor A."/>
            <person name="Grigoriev I.V."/>
            <person name="Nagy L.G."/>
            <person name="Martin F."/>
            <person name="Kauserud H."/>
        </authorList>
    </citation>
    <scope>NUCLEOTIDE SEQUENCE</scope>
    <source>
        <strain evidence="1">CBHHK067</strain>
    </source>
</reference>
<dbReference type="Proteomes" id="UP001221757">
    <property type="component" value="Unassembled WGS sequence"/>
</dbReference>
<proteinExistence type="predicted"/>
<keyword evidence="2" id="KW-1185">Reference proteome</keyword>
<comment type="caution">
    <text evidence="1">The sequence shown here is derived from an EMBL/GenBank/DDBJ whole genome shotgun (WGS) entry which is preliminary data.</text>
</comment>
<protein>
    <submittedName>
        <fullName evidence="1">Uncharacterized protein</fullName>
    </submittedName>
</protein>
<evidence type="ECO:0000313" key="1">
    <source>
        <dbReference type="EMBL" id="KAJ7710483.1"/>
    </source>
</evidence>
<sequence>MPIFTYTNTNIFIDRLSSGNGRGMCHVGGGVELRELRTKYVKYETMTDAQSAIDGASGTMLLE</sequence>